<evidence type="ECO:0000313" key="9">
    <source>
        <dbReference type="Proteomes" id="UP000014408"/>
    </source>
</evidence>
<name>S2Z016_9CORY</name>
<keyword evidence="9" id="KW-1185">Reference proteome</keyword>
<proteinExistence type="inferred from homology"/>
<dbReference type="AlphaFoldDB" id="S2Z016"/>
<dbReference type="STRING" id="1125779.HMPREF1219_00983"/>
<keyword evidence="4" id="KW-0788">Thiol protease</keyword>
<evidence type="ECO:0000259" key="7">
    <source>
        <dbReference type="PROSITE" id="PS51935"/>
    </source>
</evidence>
<feature type="region of interest" description="Disordered" evidence="6">
    <location>
        <begin position="19"/>
        <end position="38"/>
    </location>
</feature>
<dbReference type="GO" id="GO:0008234">
    <property type="term" value="F:cysteine-type peptidase activity"/>
    <property type="evidence" value="ECO:0007669"/>
    <property type="project" value="UniProtKB-KW"/>
</dbReference>
<comment type="caution">
    <text evidence="8">The sequence shown here is derived from an EMBL/GenBank/DDBJ whole genome shotgun (WGS) entry which is preliminary data.</text>
</comment>
<dbReference type="Gene3D" id="3.90.1720.10">
    <property type="entry name" value="endopeptidase domain like (from Nostoc punctiforme)"/>
    <property type="match status" value="1"/>
</dbReference>
<dbReference type="GO" id="GO:0006508">
    <property type="term" value="P:proteolysis"/>
    <property type="evidence" value="ECO:0007669"/>
    <property type="project" value="UniProtKB-KW"/>
</dbReference>
<keyword evidence="3" id="KW-0378">Hydrolase</keyword>
<feature type="domain" description="NlpC/P60" evidence="7">
    <location>
        <begin position="268"/>
        <end position="382"/>
    </location>
</feature>
<evidence type="ECO:0000256" key="5">
    <source>
        <dbReference type="SAM" id="Coils"/>
    </source>
</evidence>
<dbReference type="Pfam" id="PF00877">
    <property type="entry name" value="NLPC_P60"/>
    <property type="match status" value="1"/>
</dbReference>
<gene>
    <name evidence="8" type="ORF">HMPREF1219_00983</name>
</gene>
<evidence type="ECO:0000256" key="3">
    <source>
        <dbReference type="ARBA" id="ARBA00022801"/>
    </source>
</evidence>
<evidence type="ECO:0000256" key="4">
    <source>
        <dbReference type="ARBA" id="ARBA00022807"/>
    </source>
</evidence>
<organism evidence="8 9">
    <name type="scientific">Corynebacterium pyruviciproducens ATCC BAA-1742</name>
    <dbReference type="NCBI Taxonomy" id="1125779"/>
    <lineage>
        <taxon>Bacteria</taxon>
        <taxon>Bacillati</taxon>
        <taxon>Actinomycetota</taxon>
        <taxon>Actinomycetes</taxon>
        <taxon>Mycobacteriales</taxon>
        <taxon>Corynebacteriaceae</taxon>
        <taxon>Corynebacterium</taxon>
    </lineage>
</organism>
<dbReference type="InterPro" id="IPR038765">
    <property type="entry name" value="Papain-like_cys_pep_sf"/>
</dbReference>
<dbReference type="InterPro" id="IPR051794">
    <property type="entry name" value="PG_Endopeptidase_C40"/>
</dbReference>
<feature type="coiled-coil region" evidence="5">
    <location>
        <begin position="74"/>
        <end position="143"/>
    </location>
</feature>
<keyword evidence="5" id="KW-0175">Coiled coil</keyword>
<dbReference type="PATRIC" id="fig|1125779.3.peg.971"/>
<dbReference type="PROSITE" id="PS51935">
    <property type="entry name" value="NLPC_P60"/>
    <property type="match status" value="1"/>
</dbReference>
<comment type="similarity">
    <text evidence="1">Belongs to the peptidase C40 family.</text>
</comment>
<evidence type="ECO:0000256" key="1">
    <source>
        <dbReference type="ARBA" id="ARBA00007074"/>
    </source>
</evidence>
<accession>S2Z016</accession>
<reference evidence="8 9" key="1">
    <citation type="submission" date="2013-05" db="EMBL/GenBank/DDBJ databases">
        <title>The Genome Sequence of Corynebacterium pyruviciproducens 1773O (ATCC BAA-1742).</title>
        <authorList>
            <consortium name="The Broad Institute Genomics Platform"/>
            <person name="Earl A."/>
            <person name="Ward D."/>
            <person name="Feldgarden M."/>
            <person name="Gevers D."/>
            <person name="Tong J."/>
            <person name="Walker B."/>
            <person name="Young S."/>
            <person name="Zeng Q."/>
            <person name="Gargeya S."/>
            <person name="Fitzgerald M."/>
            <person name="Haas B."/>
            <person name="Abouelleil A."/>
            <person name="Allen A.W."/>
            <person name="Alvarado L."/>
            <person name="Arachchi H.M."/>
            <person name="Berlin A.M."/>
            <person name="Chapman S.B."/>
            <person name="Gainer-Dewar J."/>
            <person name="Goldberg J."/>
            <person name="Griggs A."/>
            <person name="Gujja S."/>
            <person name="Hansen M."/>
            <person name="Howarth C."/>
            <person name="Imamovic A."/>
            <person name="Ireland A."/>
            <person name="Larimer J."/>
            <person name="McCowan C."/>
            <person name="Murphy C."/>
            <person name="Pearson M."/>
            <person name="Poon T.W."/>
            <person name="Priest M."/>
            <person name="Roberts A."/>
            <person name="Saif S."/>
            <person name="Shea T."/>
            <person name="Sisk P."/>
            <person name="Sykes S."/>
            <person name="Wortman J."/>
            <person name="Nusbaum C."/>
            <person name="Birren B."/>
        </authorList>
    </citation>
    <scope>NUCLEOTIDE SEQUENCE [LARGE SCALE GENOMIC DNA]</scope>
    <source>
        <strain evidence="8 9">ATCC BAA-1742</strain>
    </source>
</reference>
<feature type="compositionally biased region" description="Basic residues" evidence="6">
    <location>
        <begin position="22"/>
        <end position="34"/>
    </location>
</feature>
<protein>
    <recommendedName>
        <fullName evidence="7">NlpC/P60 domain-containing protein</fullName>
    </recommendedName>
</protein>
<evidence type="ECO:0000256" key="6">
    <source>
        <dbReference type="SAM" id="MobiDB-lite"/>
    </source>
</evidence>
<evidence type="ECO:0000256" key="2">
    <source>
        <dbReference type="ARBA" id="ARBA00022670"/>
    </source>
</evidence>
<dbReference type="HOGENOM" id="CLU_034085_1_1_11"/>
<dbReference type="InterPro" id="IPR000064">
    <property type="entry name" value="NLP_P60_dom"/>
</dbReference>
<keyword evidence="2" id="KW-0645">Protease</keyword>
<evidence type="ECO:0000313" key="8">
    <source>
        <dbReference type="EMBL" id="EPD69836.1"/>
    </source>
</evidence>
<feature type="coiled-coil region" evidence="5">
    <location>
        <begin position="169"/>
        <end position="238"/>
    </location>
</feature>
<dbReference type="PANTHER" id="PTHR47359">
    <property type="entry name" value="PEPTIDOGLYCAN DL-ENDOPEPTIDASE CWLO"/>
    <property type="match status" value="1"/>
</dbReference>
<dbReference type="Proteomes" id="UP000014408">
    <property type="component" value="Unassembled WGS sequence"/>
</dbReference>
<dbReference type="EMBL" id="ATBY01000011">
    <property type="protein sequence ID" value="EPD69836.1"/>
    <property type="molecule type" value="Genomic_DNA"/>
</dbReference>
<dbReference type="PANTHER" id="PTHR47359:SF3">
    <property type="entry name" value="NLP_P60 DOMAIN-CONTAINING PROTEIN-RELATED"/>
    <property type="match status" value="1"/>
</dbReference>
<dbReference type="eggNOG" id="COG0791">
    <property type="taxonomic scope" value="Bacteria"/>
</dbReference>
<dbReference type="SUPFAM" id="SSF54001">
    <property type="entry name" value="Cysteine proteinases"/>
    <property type="match status" value="1"/>
</dbReference>
<sequence length="382" mass="41861">MRVVRVGELREAGAGTVSIGRGSKHVSGRHRATKRTAGTARGSIATRITAVVLGGVMAFPPLNTPQAAADPADVQQIIDELEATSRDVEAHNEQIEATQISLDEEQQRMDERQAKRNEARARAEQLQAEANRKREAVNEVARTRFKVGNGDIVSKLWISENPQQVIEKRSFLNALRDNAEAQARAAAKETRIAADEFADVESAEVTARFEIEQLRKKQQDLEKEREELKSRTDEIRARVDALSPADRQVWIEKDGPVHYSIEGLTGTNPLGMSALEAAMSKIGSPYEWGAIGPSAFDCSGLMYWAYQQQGITIPRTSSAQMAGGTPISREELQPGDIVGYYAGASHVGMYAGNGMIVHASDYGIPVQVVPLDSAPIYGYRRY</sequence>